<feature type="compositionally biased region" description="Basic and acidic residues" evidence="1">
    <location>
        <begin position="12"/>
        <end position="37"/>
    </location>
</feature>
<dbReference type="EMBL" id="VSRR010075357">
    <property type="protein sequence ID" value="MPC87722.1"/>
    <property type="molecule type" value="Genomic_DNA"/>
</dbReference>
<name>A0A5B7IV00_PORTR</name>
<evidence type="ECO:0000313" key="3">
    <source>
        <dbReference type="Proteomes" id="UP000324222"/>
    </source>
</evidence>
<keyword evidence="3" id="KW-1185">Reference proteome</keyword>
<organism evidence="2 3">
    <name type="scientific">Portunus trituberculatus</name>
    <name type="common">Swimming crab</name>
    <name type="synonym">Neptunus trituberculatus</name>
    <dbReference type="NCBI Taxonomy" id="210409"/>
    <lineage>
        <taxon>Eukaryota</taxon>
        <taxon>Metazoa</taxon>
        <taxon>Ecdysozoa</taxon>
        <taxon>Arthropoda</taxon>
        <taxon>Crustacea</taxon>
        <taxon>Multicrustacea</taxon>
        <taxon>Malacostraca</taxon>
        <taxon>Eumalacostraca</taxon>
        <taxon>Eucarida</taxon>
        <taxon>Decapoda</taxon>
        <taxon>Pleocyemata</taxon>
        <taxon>Brachyura</taxon>
        <taxon>Eubrachyura</taxon>
        <taxon>Portunoidea</taxon>
        <taxon>Portunidae</taxon>
        <taxon>Portuninae</taxon>
        <taxon>Portunus</taxon>
    </lineage>
</organism>
<dbReference type="Proteomes" id="UP000324222">
    <property type="component" value="Unassembled WGS sequence"/>
</dbReference>
<evidence type="ECO:0000256" key="1">
    <source>
        <dbReference type="SAM" id="MobiDB-lite"/>
    </source>
</evidence>
<proteinExistence type="predicted"/>
<protein>
    <submittedName>
        <fullName evidence="2">Uncharacterized protein</fullName>
    </submittedName>
</protein>
<accession>A0A5B7IV00</accession>
<comment type="caution">
    <text evidence="2">The sequence shown here is derived from an EMBL/GenBank/DDBJ whole genome shotgun (WGS) entry which is preliminary data.</text>
</comment>
<feature type="region of interest" description="Disordered" evidence="1">
    <location>
        <begin position="1"/>
        <end position="37"/>
    </location>
</feature>
<dbReference type="AlphaFoldDB" id="A0A5B7IV00"/>
<feature type="compositionally biased region" description="Basic residues" evidence="1">
    <location>
        <begin position="1"/>
        <end position="11"/>
    </location>
</feature>
<reference evidence="2 3" key="1">
    <citation type="submission" date="2019-05" db="EMBL/GenBank/DDBJ databases">
        <title>Another draft genome of Portunus trituberculatus and its Hox gene families provides insights of decapod evolution.</title>
        <authorList>
            <person name="Jeong J.-H."/>
            <person name="Song I."/>
            <person name="Kim S."/>
            <person name="Choi T."/>
            <person name="Kim D."/>
            <person name="Ryu S."/>
            <person name="Kim W."/>
        </authorList>
    </citation>
    <scope>NUCLEOTIDE SEQUENCE [LARGE SCALE GENOMIC DNA]</scope>
    <source>
        <tissue evidence="2">Muscle</tissue>
    </source>
</reference>
<evidence type="ECO:0000313" key="2">
    <source>
        <dbReference type="EMBL" id="MPC87722.1"/>
    </source>
</evidence>
<sequence>MNLSHALRRRSKSEGEIEMRSKEEISGTHHEAKDSRGIKAQGLSGVATLAEFISNARSGLISLAFLQGSLFCAPMRLQVVGLSEDKAD</sequence>
<gene>
    <name evidence="2" type="ORF">E2C01_082594</name>
</gene>